<organism evidence="2 3">
    <name type="scientific">Paenibacillus physcomitrellae</name>
    <dbReference type="NCBI Taxonomy" id="1619311"/>
    <lineage>
        <taxon>Bacteria</taxon>
        <taxon>Bacillati</taxon>
        <taxon>Bacillota</taxon>
        <taxon>Bacilli</taxon>
        <taxon>Bacillales</taxon>
        <taxon>Paenibacillaceae</taxon>
        <taxon>Paenibacillus</taxon>
    </lineage>
</organism>
<accession>A0ABQ1GYS3</accession>
<dbReference type="PANTHER" id="PTHR43236:SF1">
    <property type="entry name" value="BLL7220 PROTEIN"/>
    <property type="match status" value="1"/>
</dbReference>
<name>A0ABQ1GYS3_9BACL</name>
<feature type="domain" description="IrrE N-terminal-like" evidence="1">
    <location>
        <begin position="23"/>
        <end position="110"/>
    </location>
</feature>
<sequence length="162" mass="18867">MDEERLITKLIKTYGTNDPLAIAEQKNILVLFEPLGKNIWGYFSSAHRIPIIHINEKLNEFERTFTAAHELGHSLLHAKLNTPFLRKNTLISVDRIEQEANRFAIKLLIGNAKPEQGETVKFFLLRCGIPEWLHVYFNVDEQPEGKKNWSAFWKDEQSFWGC</sequence>
<protein>
    <recommendedName>
        <fullName evidence="1">IrrE N-terminal-like domain-containing protein</fullName>
    </recommendedName>
</protein>
<evidence type="ECO:0000313" key="3">
    <source>
        <dbReference type="Proteomes" id="UP000609323"/>
    </source>
</evidence>
<evidence type="ECO:0000313" key="2">
    <source>
        <dbReference type="EMBL" id="GGA52542.1"/>
    </source>
</evidence>
<dbReference type="Pfam" id="PF06114">
    <property type="entry name" value="Peptidase_M78"/>
    <property type="match status" value="1"/>
</dbReference>
<dbReference type="Proteomes" id="UP000609323">
    <property type="component" value="Unassembled WGS sequence"/>
</dbReference>
<evidence type="ECO:0000259" key="1">
    <source>
        <dbReference type="Pfam" id="PF06114"/>
    </source>
</evidence>
<dbReference type="InterPro" id="IPR010359">
    <property type="entry name" value="IrrE_HExxH"/>
</dbReference>
<dbReference type="EMBL" id="BMHF01000025">
    <property type="protein sequence ID" value="GGA52542.1"/>
    <property type="molecule type" value="Genomic_DNA"/>
</dbReference>
<reference evidence="3" key="1">
    <citation type="journal article" date="2019" name="Int. J. Syst. Evol. Microbiol.">
        <title>The Global Catalogue of Microorganisms (GCM) 10K type strain sequencing project: providing services to taxonomists for standard genome sequencing and annotation.</title>
        <authorList>
            <consortium name="The Broad Institute Genomics Platform"/>
            <consortium name="The Broad Institute Genome Sequencing Center for Infectious Disease"/>
            <person name="Wu L."/>
            <person name="Ma J."/>
        </authorList>
    </citation>
    <scope>NUCLEOTIDE SEQUENCE [LARGE SCALE GENOMIC DNA]</scope>
    <source>
        <strain evidence="3">CGMCC 1.15044</strain>
    </source>
</reference>
<proteinExistence type="predicted"/>
<dbReference type="PANTHER" id="PTHR43236">
    <property type="entry name" value="ANTITOXIN HIGA1"/>
    <property type="match status" value="1"/>
</dbReference>
<dbReference type="InterPro" id="IPR052345">
    <property type="entry name" value="Rad_response_metalloprotease"/>
</dbReference>
<keyword evidence="3" id="KW-1185">Reference proteome</keyword>
<gene>
    <name evidence="2" type="ORF">GCM10010917_42200</name>
</gene>
<comment type="caution">
    <text evidence="2">The sequence shown here is derived from an EMBL/GenBank/DDBJ whole genome shotgun (WGS) entry which is preliminary data.</text>
</comment>
<dbReference type="RefSeq" id="WP_094095848.1">
    <property type="nucleotide sequence ID" value="NZ_BMHF01000025.1"/>
</dbReference>
<dbReference type="Gene3D" id="1.10.10.2910">
    <property type="match status" value="1"/>
</dbReference>